<dbReference type="SMART" id="SM00939">
    <property type="entry name" value="PepX_C"/>
    <property type="match status" value="1"/>
</dbReference>
<evidence type="ECO:0000259" key="2">
    <source>
        <dbReference type="SMART" id="SM00939"/>
    </source>
</evidence>
<feature type="domain" description="Xaa-Pro dipeptidyl-peptidase C-terminal" evidence="2">
    <location>
        <begin position="254"/>
        <end position="489"/>
    </location>
</feature>
<evidence type="ECO:0000313" key="3">
    <source>
        <dbReference type="EMBL" id="MBB5957473.1"/>
    </source>
</evidence>
<evidence type="ECO:0000256" key="1">
    <source>
        <dbReference type="ARBA" id="ARBA00022801"/>
    </source>
</evidence>
<dbReference type="GO" id="GO:0008239">
    <property type="term" value="F:dipeptidyl-peptidase activity"/>
    <property type="evidence" value="ECO:0007669"/>
    <property type="project" value="InterPro"/>
</dbReference>
<gene>
    <name evidence="3" type="ORF">FHS29_004068</name>
</gene>
<dbReference type="AlphaFoldDB" id="A0A841CKL1"/>
<dbReference type="SUPFAM" id="SSF49785">
    <property type="entry name" value="Galactose-binding domain-like"/>
    <property type="match status" value="1"/>
</dbReference>
<accession>A0A841CKL1</accession>
<dbReference type="InterPro" id="IPR000383">
    <property type="entry name" value="Xaa-Pro-like_dom"/>
</dbReference>
<comment type="caution">
    <text evidence="3">The sequence shown here is derived from an EMBL/GenBank/DDBJ whole genome shotgun (WGS) entry which is preliminary data.</text>
</comment>
<dbReference type="Proteomes" id="UP000547510">
    <property type="component" value="Unassembled WGS sequence"/>
</dbReference>
<dbReference type="Gene3D" id="3.40.50.1820">
    <property type="entry name" value="alpha/beta hydrolase"/>
    <property type="match status" value="1"/>
</dbReference>
<dbReference type="InterPro" id="IPR008979">
    <property type="entry name" value="Galactose-bd-like_sf"/>
</dbReference>
<proteinExistence type="predicted"/>
<reference evidence="3 4" key="1">
    <citation type="submission" date="2020-08" db="EMBL/GenBank/DDBJ databases">
        <title>Genomic Encyclopedia of Type Strains, Phase III (KMG-III): the genomes of soil and plant-associated and newly described type strains.</title>
        <authorList>
            <person name="Whitman W."/>
        </authorList>
    </citation>
    <scope>NUCLEOTIDE SEQUENCE [LARGE SCALE GENOMIC DNA]</scope>
    <source>
        <strain evidence="3 4">CECT 8640</strain>
    </source>
</reference>
<evidence type="ECO:0000313" key="4">
    <source>
        <dbReference type="Proteomes" id="UP000547510"/>
    </source>
</evidence>
<keyword evidence="1" id="KW-0378">Hydrolase</keyword>
<dbReference type="NCBIfam" id="TIGR00976">
    <property type="entry name" value="CocE_NonD"/>
    <property type="match status" value="1"/>
</dbReference>
<dbReference type="EMBL" id="JACHJN010000006">
    <property type="protein sequence ID" value="MBB5957473.1"/>
    <property type="molecule type" value="Genomic_DNA"/>
</dbReference>
<dbReference type="Gene3D" id="2.60.120.260">
    <property type="entry name" value="Galactose-binding domain-like"/>
    <property type="match status" value="1"/>
</dbReference>
<protein>
    <recommendedName>
        <fullName evidence="2">Xaa-Pro dipeptidyl-peptidase C-terminal domain-containing protein</fullName>
    </recommendedName>
</protein>
<name>A0A841CKL1_9PSEU</name>
<keyword evidence="4" id="KW-1185">Reference proteome</keyword>
<dbReference type="SUPFAM" id="SSF53474">
    <property type="entry name" value="alpha/beta-Hydrolases"/>
    <property type="match status" value="1"/>
</dbReference>
<organism evidence="3 4">
    <name type="scientific">Saccharothrix tamanrassetensis</name>
    <dbReference type="NCBI Taxonomy" id="1051531"/>
    <lineage>
        <taxon>Bacteria</taxon>
        <taxon>Bacillati</taxon>
        <taxon>Actinomycetota</taxon>
        <taxon>Actinomycetes</taxon>
        <taxon>Pseudonocardiales</taxon>
        <taxon>Pseudonocardiaceae</taxon>
        <taxon>Saccharothrix</taxon>
    </lineage>
</organism>
<dbReference type="RefSeq" id="WP_184692603.1">
    <property type="nucleotide sequence ID" value="NZ_JACHJN010000006.1"/>
</dbReference>
<dbReference type="Pfam" id="PF08530">
    <property type="entry name" value="PepX_C"/>
    <property type="match status" value="1"/>
</dbReference>
<dbReference type="Pfam" id="PF02129">
    <property type="entry name" value="Peptidase_S15"/>
    <property type="match status" value="1"/>
</dbReference>
<dbReference type="InterPro" id="IPR029058">
    <property type="entry name" value="AB_hydrolase_fold"/>
</dbReference>
<sequence>MPENSPLPLPQRLDIPMSDGAVLSALRYPGGTSPSPVVVTITPYRKEAAQNADLVAAVLDAGYNVVVADVRGFGGSTGPYHGVLSEREARDSAELLEWLADQDFCDGRTAMVGGSYCGINQLSAAVRRPRGLRCIAPWIAPTDTYRDMWKRGGIPSHTAWGARTFLNAQRDQTRRDGLRHFYTELVDEPFDTELFHRIDFANLDVPALFIGGWQDYFLRGTVRGFRQAAGPKRLLVGNWSHEPFLGPELRAELVGWLDFWLRDGNDSSTDTHTDDSTNTGTDYLTDNVRLSVFGTDEWTSHAGWPEPDLTRWEPVAEPTTVDVAASLLSVPPAPPTPVDVLVDLATESGMRLWGESATFDLPIDEPTGLLGHVGLTAVLSVDGCDDVDLHARISVVRAGEVHQVTEGRLRASHRAVDPARSEPGVPWHPHDRAEKLPQGEPVTLEVEVYPVHLRLEPGDALRLGVTVTRADESGTPATATLLPGTVVLLPGSR</sequence>
<dbReference type="InterPro" id="IPR005674">
    <property type="entry name" value="CocE/Ser_esterase"/>
</dbReference>
<dbReference type="InterPro" id="IPR013736">
    <property type="entry name" value="Xaa-Pro_dipept_C"/>
</dbReference>